<dbReference type="KEGG" id="bbes:BESB_084230"/>
<dbReference type="Gene3D" id="3.60.10.10">
    <property type="entry name" value="Endonuclease/exonuclease/phosphatase"/>
    <property type="match status" value="1"/>
</dbReference>
<dbReference type="OrthoDB" id="346374at2759"/>
<evidence type="ECO:0000313" key="2">
    <source>
        <dbReference type="EMBL" id="PFH33224.1"/>
    </source>
</evidence>
<feature type="compositionally biased region" description="Basic residues" evidence="1">
    <location>
        <begin position="486"/>
        <end position="496"/>
    </location>
</feature>
<evidence type="ECO:0008006" key="4">
    <source>
        <dbReference type="Google" id="ProtNLM"/>
    </source>
</evidence>
<dbReference type="EMBL" id="NWUJ01000009">
    <property type="protein sequence ID" value="PFH33224.1"/>
    <property type="molecule type" value="Genomic_DNA"/>
</dbReference>
<reference evidence="2 3" key="1">
    <citation type="submission" date="2017-09" db="EMBL/GenBank/DDBJ databases">
        <title>Genome sequencing of Besnoitia besnoiti strain Bb-Ger1.</title>
        <authorList>
            <person name="Schares G."/>
            <person name="Venepally P."/>
            <person name="Lorenzi H.A."/>
        </authorList>
    </citation>
    <scope>NUCLEOTIDE SEQUENCE [LARGE SCALE GENOMIC DNA]</scope>
    <source>
        <strain evidence="2 3">Bb-Ger1</strain>
    </source>
</reference>
<organism evidence="2 3">
    <name type="scientific">Besnoitia besnoiti</name>
    <name type="common">Apicomplexan protozoan</name>
    <dbReference type="NCBI Taxonomy" id="94643"/>
    <lineage>
        <taxon>Eukaryota</taxon>
        <taxon>Sar</taxon>
        <taxon>Alveolata</taxon>
        <taxon>Apicomplexa</taxon>
        <taxon>Conoidasida</taxon>
        <taxon>Coccidia</taxon>
        <taxon>Eucoccidiorida</taxon>
        <taxon>Eimeriorina</taxon>
        <taxon>Sarcocystidae</taxon>
        <taxon>Besnoitia</taxon>
    </lineage>
</organism>
<dbReference type="Proteomes" id="UP000224006">
    <property type="component" value="Chromosome VIII"/>
</dbReference>
<evidence type="ECO:0000313" key="3">
    <source>
        <dbReference type="Proteomes" id="UP000224006"/>
    </source>
</evidence>
<dbReference type="GeneID" id="40313349"/>
<gene>
    <name evidence="2" type="ORF">BESB_084230</name>
</gene>
<dbReference type="SUPFAM" id="SSF56219">
    <property type="entry name" value="DNase I-like"/>
    <property type="match status" value="1"/>
</dbReference>
<name>A0A2A9M7S1_BESBE</name>
<keyword evidence="3" id="KW-1185">Reference proteome</keyword>
<protein>
    <recommendedName>
        <fullName evidence="4">Endonuclease/exonuclease/phosphatase family protein</fullName>
    </recommendedName>
</protein>
<sequence length="496" mass="55864">MWAGEPSRFDLAPGYPVKLLPCGPHTEAKIYEKKEGHGPQLSGIREAYDTHVANFKQARENARQNMLKNLHLFHRARVAFFQWNAEFLSPTAFEIVQSFIPGGENRANVDEVDVLVVAFQELNNLSDSQHEKFIRKVVGALNALSTHRTWSSRESKFKELSTVIGTKAHAQGWRANRQAIYTIVREGVIDPQKTRTCSWSFHLREKGFVAVSLKLNNLGRFLAVGVHLPTKKGQSKFLSDVLDEVVDECVPSRERGKGLEYFAAGVYVLGDYNSRLSAQSAQDTVDNLKDESAYCDLFDLPPTPPEESVLAHQLLYMTDYERADKESRFAPILWAADSLGGADDFDEGAGDLRESLLQRKFSTVTACYAAPFSFKWQKSCVPGKDAKMAEVTKRCLTEKSKKDVRDTGFLDRLSICMPNSSIPPSESELPRNGAFVTHAEQLLNLRSDHLPQLFIVDIIRRKEPPFPSHDDDSVFPVHKEGGKKAEARKRSKTTYW</sequence>
<feature type="region of interest" description="Disordered" evidence="1">
    <location>
        <begin position="467"/>
        <end position="496"/>
    </location>
</feature>
<evidence type="ECO:0000256" key="1">
    <source>
        <dbReference type="SAM" id="MobiDB-lite"/>
    </source>
</evidence>
<dbReference type="VEuPathDB" id="ToxoDB:BESB_084230"/>
<proteinExistence type="predicted"/>
<comment type="caution">
    <text evidence="2">The sequence shown here is derived from an EMBL/GenBank/DDBJ whole genome shotgun (WGS) entry which is preliminary data.</text>
</comment>
<dbReference type="AlphaFoldDB" id="A0A2A9M7S1"/>
<dbReference type="InterPro" id="IPR036691">
    <property type="entry name" value="Endo/exonu/phosph_ase_sf"/>
</dbReference>
<feature type="compositionally biased region" description="Basic and acidic residues" evidence="1">
    <location>
        <begin position="467"/>
        <end position="485"/>
    </location>
</feature>
<dbReference type="RefSeq" id="XP_029217233.1">
    <property type="nucleotide sequence ID" value="XM_029366773.1"/>
</dbReference>
<accession>A0A2A9M7S1</accession>